<keyword evidence="3" id="KW-1185">Reference proteome</keyword>
<evidence type="ECO:0000313" key="3">
    <source>
        <dbReference type="Proteomes" id="UP000184128"/>
    </source>
</evidence>
<evidence type="ECO:0000313" key="2">
    <source>
        <dbReference type="EMBL" id="SHE92314.1"/>
    </source>
</evidence>
<dbReference type="Proteomes" id="UP000184128">
    <property type="component" value="Unassembled WGS sequence"/>
</dbReference>
<proteinExistence type="predicted"/>
<sequence length="309" mass="34078">MNNKRLLNYNASDFLTAKPLELKQAILASEGRTIMVENVPTEGLFLNGVSNAEVERAAGADMIMFNAMDLFDPYILGVPEDIPNSEHLKWIKEATGRSIGVNLEPIDMEADMAENRDEISLGRHATPETYEKANELGFDFITLTGNPGTGVTNNTIYTAIKEAKNHFKGLIIAGKMHGAGVDEKVMDLNIAKKFIDEGIDILLVPAPYTIPHYQEKDLREIADYVREFNEGKDIKDKVLIMTANGTSQDSSDTETIKKIGLASKAGGAHLQHIGDSFSGICLPENIWALGQAIRGYRHQMIMLAKSNKR</sequence>
<feature type="domain" description="DUF7916" evidence="1">
    <location>
        <begin position="7"/>
        <end position="309"/>
    </location>
</feature>
<dbReference type="RefSeq" id="WP_073298179.1">
    <property type="nucleotide sequence ID" value="NZ_FQUF01000021.1"/>
</dbReference>
<protein>
    <recommendedName>
        <fullName evidence="1">DUF7916 domain-containing protein</fullName>
    </recommendedName>
</protein>
<dbReference type="STRING" id="1121025.SAMN02745249_01431"/>
<name>A0A1M4XFI2_9LACT</name>
<gene>
    <name evidence="2" type="ORF">SAMN02745249_01431</name>
</gene>
<dbReference type="Pfam" id="PF25509">
    <property type="entry name" value="DUF7916"/>
    <property type="match status" value="1"/>
</dbReference>
<dbReference type="EMBL" id="FQUF01000021">
    <property type="protein sequence ID" value="SHE92314.1"/>
    <property type="molecule type" value="Genomic_DNA"/>
</dbReference>
<dbReference type="InterPro" id="IPR011060">
    <property type="entry name" value="RibuloseP-bd_barrel"/>
</dbReference>
<accession>A0A1M4XFI2</accession>
<dbReference type="AlphaFoldDB" id="A0A1M4XFI2"/>
<evidence type="ECO:0000259" key="1">
    <source>
        <dbReference type="Pfam" id="PF25509"/>
    </source>
</evidence>
<dbReference type="OrthoDB" id="5581965at2"/>
<organism evidence="2 3">
    <name type="scientific">Atopostipes suicloacalis DSM 15692</name>
    <dbReference type="NCBI Taxonomy" id="1121025"/>
    <lineage>
        <taxon>Bacteria</taxon>
        <taxon>Bacillati</taxon>
        <taxon>Bacillota</taxon>
        <taxon>Bacilli</taxon>
        <taxon>Lactobacillales</taxon>
        <taxon>Carnobacteriaceae</taxon>
        <taxon>Atopostipes</taxon>
    </lineage>
</organism>
<reference evidence="3" key="1">
    <citation type="submission" date="2016-11" db="EMBL/GenBank/DDBJ databases">
        <authorList>
            <person name="Varghese N."/>
            <person name="Submissions S."/>
        </authorList>
    </citation>
    <scope>NUCLEOTIDE SEQUENCE [LARGE SCALE GENOMIC DNA]</scope>
    <source>
        <strain evidence="3">DSM 15692</strain>
    </source>
</reference>
<dbReference type="InterPro" id="IPR057238">
    <property type="entry name" value="DUF7916"/>
</dbReference>
<dbReference type="SUPFAM" id="SSF51366">
    <property type="entry name" value="Ribulose-phoshate binding barrel"/>
    <property type="match status" value="1"/>
</dbReference>